<evidence type="ECO:0008006" key="4">
    <source>
        <dbReference type="Google" id="ProtNLM"/>
    </source>
</evidence>
<keyword evidence="1" id="KW-0472">Membrane</keyword>
<feature type="transmembrane region" description="Helical" evidence="1">
    <location>
        <begin position="36"/>
        <end position="54"/>
    </location>
</feature>
<dbReference type="AlphaFoldDB" id="A0A196SJ73"/>
<organism evidence="2 3">
    <name type="scientific">Blastocystis sp. subtype 1 (strain ATCC 50177 / NandII)</name>
    <dbReference type="NCBI Taxonomy" id="478820"/>
    <lineage>
        <taxon>Eukaryota</taxon>
        <taxon>Sar</taxon>
        <taxon>Stramenopiles</taxon>
        <taxon>Bigyra</taxon>
        <taxon>Opalozoa</taxon>
        <taxon>Opalinata</taxon>
        <taxon>Blastocystidae</taxon>
        <taxon>Blastocystis</taxon>
    </lineage>
</organism>
<accession>A0A196SJ73</accession>
<keyword evidence="3" id="KW-1185">Reference proteome</keyword>
<gene>
    <name evidence="2" type="ORF">AV274_1184</name>
</gene>
<keyword evidence="1" id="KW-0812">Transmembrane</keyword>
<dbReference type="EMBL" id="LXWW01000046">
    <property type="protein sequence ID" value="OAO17088.1"/>
    <property type="molecule type" value="Genomic_DNA"/>
</dbReference>
<protein>
    <recommendedName>
        <fullName evidence="4">Receptor expression-enhancing protein</fullName>
    </recommendedName>
</protein>
<comment type="caution">
    <text evidence="2">The sequence shown here is derived from an EMBL/GenBank/DDBJ whole genome shotgun (WGS) entry which is preliminary data.</text>
</comment>
<sequence>MEAVKEYWNKVDAYFESITPKCDKCKQLEEKIKIPMRYIMMALTVVLVLIIYLLTRKCGFFTYCAFFPSLFACMKSMHDNKGEEKKWCSFWMLFSLQQVLPRCLDRNIYYGIVKCVALLYFAFFDTCDILINGLNMAYEYIEKGLNYYKSMCAKVEKSD</sequence>
<evidence type="ECO:0000313" key="2">
    <source>
        <dbReference type="EMBL" id="OAO17088.1"/>
    </source>
</evidence>
<keyword evidence="1" id="KW-1133">Transmembrane helix</keyword>
<name>A0A196SJ73_BLAHN</name>
<evidence type="ECO:0000313" key="3">
    <source>
        <dbReference type="Proteomes" id="UP000078348"/>
    </source>
</evidence>
<evidence type="ECO:0000256" key="1">
    <source>
        <dbReference type="SAM" id="Phobius"/>
    </source>
</evidence>
<dbReference type="Proteomes" id="UP000078348">
    <property type="component" value="Unassembled WGS sequence"/>
</dbReference>
<proteinExistence type="predicted"/>
<reference evidence="2 3" key="1">
    <citation type="submission" date="2016-05" db="EMBL/GenBank/DDBJ databases">
        <title>Nuclear genome of Blastocystis sp. subtype 1 NandII.</title>
        <authorList>
            <person name="Gentekaki E."/>
            <person name="Curtis B."/>
            <person name="Stairs C."/>
            <person name="Eme L."/>
            <person name="Herman E."/>
            <person name="Klimes V."/>
            <person name="Arias M.C."/>
            <person name="Elias M."/>
            <person name="Hilliou F."/>
            <person name="Klute M."/>
            <person name="Malik S.-B."/>
            <person name="Pightling A."/>
            <person name="Rachubinski R."/>
            <person name="Salas D."/>
            <person name="Schlacht A."/>
            <person name="Suga H."/>
            <person name="Archibald J."/>
            <person name="Ball S.G."/>
            <person name="Clark G."/>
            <person name="Dacks J."/>
            <person name="Van Der Giezen M."/>
            <person name="Tsaousis A."/>
            <person name="Roger A."/>
        </authorList>
    </citation>
    <scope>NUCLEOTIDE SEQUENCE [LARGE SCALE GENOMIC DNA]</scope>
    <source>
        <strain evidence="3">ATCC 50177 / NandII</strain>
    </source>
</reference>
<dbReference type="OrthoDB" id="200961at2759"/>